<dbReference type="PANTHER" id="PTHR45654">
    <property type="entry name" value="HOMEOBOX-LEUCINE ZIPPER PROTEIN MERISTEM L1"/>
    <property type="match status" value="1"/>
</dbReference>
<dbReference type="Pfam" id="PF25797">
    <property type="entry name" value="PDF2_C"/>
    <property type="match status" value="1"/>
</dbReference>
<evidence type="ECO:0000313" key="2">
    <source>
        <dbReference type="EMBL" id="CAI9775012.1"/>
    </source>
</evidence>
<dbReference type="InterPro" id="IPR042160">
    <property type="entry name" value="HD-Zip_IV"/>
</dbReference>
<sequence length="113" mass="11860">MVFNVSFDFQAVANPNQISMLILQESCTDVTGSLVVHTTVNAEAINLVMTRGDSSSVVLLPSGFAIIPDCSPISGGPINYNVGNDDESSGSLLTIGFRFGCIASCCQANNRVN</sequence>
<dbReference type="Proteomes" id="UP000834106">
    <property type="component" value="Chromosome 13"/>
</dbReference>
<proteinExistence type="predicted"/>
<evidence type="ECO:0000259" key="1">
    <source>
        <dbReference type="Pfam" id="PF25797"/>
    </source>
</evidence>
<protein>
    <recommendedName>
        <fullName evidence="1">HD-Zip IV C-terminal domain-containing protein</fullName>
    </recommendedName>
</protein>
<gene>
    <name evidence="2" type="ORF">FPE_LOCUS22442</name>
</gene>
<name>A0AAD1ZXM3_9LAMI</name>
<reference evidence="2" key="1">
    <citation type="submission" date="2023-05" db="EMBL/GenBank/DDBJ databases">
        <authorList>
            <person name="Huff M."/>
        </authorList>
    </citation>
    <scope>NUCLEOTIDE SEQUENCE</scope>
</reference>
<accession>A0AAD1ZXM3</accession>
<dbReference type="PANTHER" id="PTHR45654:SF69">
    <property type="entry name" value="HOMEOBOX-LEUCINE ZIPPER PROTEIN ANTHOCYANINLESS 2-LIKE"/>
    <property type="match status" value="1"/>
</dbReference>
<dbReference type="InterPro" id="IPR057993">
    <property type="entry name" value="HD-Zip_IV_C"/>
</dbReference>
<evidence type="ECO:0000313" key="3">
    <source>
        <dbReference type="Proteomes" id="UP000834106"/>
    </source>
</evidence>
<dbReference type="EMBL" id="OU503048">
    <property type="protein sequence ID" value="CAI9775012.1"/>
    <property type="molecule type" value="Genomic_DNA"/>
</dbReference>
<organism evidence="2 3">
    <name type="scientific">Fraxinus pennsylvanica</name>
    <dbReference type="NCBI Taxonomy" id="56036"/>
    <lineage>
        <taxon>Eukaryota</taxon>
        <taxon>Viridiplantae</taxon>
        <taxon>Streptophyta</taxon>
        <taxon>Embryophyta</taxon>
        <taxon>Tracheophyta</taxon>
        <taxon>Spermatophyta</taxon>
        <taxon>Magnoliopsida</taxon>
        <taxon>eudicotyledons</taxon>
        <taxon>Gunneridae</taxon>
        <taxon>Pentapetalae</taxon>
        <taxon>asterids</taxon>
        <taxon>lamiids</taxon>
        <taxon>Lamiales</taxon>
        <taxon>Oleaceae</taxon>
        <taxon>Oleeae</taxon>
        <taxon>Fraxinus</taxon>
    </lineage>
</organism>
<keyword evidence="3" id="KW-1185">Reference proteome</keyword>
<dbReference type="AlphaFoldDB" id="A0AAD1ZXM3"/>
<feature type="domain" description="HD-Zip IV C-terminal" evidence="1">
    <location>
        <begin position="10"/>
        <end position="99"/>
    </location>
</feature>